<dbReference type="Proteomes" id="UP000502331">
    <property type="component" value="Chromosome"/>
</dbReference>
<keyword evidence="10" id="KW-1185">Reference proteome</keyword>
<dbReference type="PANTHER" id="PTHR43057">
    <property type="entry name" value="ARSENITE EFFLUX TRANSPORTER"/>
    <property type="match status" value="1"/>
</dbReference>
<evidence type="ECO:0000256" key="3">
    <source>
        <dbReference type="ARBA" id="ARBA00022448"/>
    </source>
</evidence>
<accession>A0A6H0SR56</accession>
<sequence>MNRQQILLYLVSIAAGSALGIALPSLSDQLGFLITPFLGLLLYITFLSMPLTTALQGLKDLRFIFALMVTNFIAVPALVFALSRLLVAGQAVLIGVALVLLAPCVDYVIVFSGLAGGANQKLLAATPLLLVVQMMLIPVYMYFIAGKSPMEIFSPEPFIEALILLILIPLALAWSTQVFAKKHSVIRYVSHSAELCMVPAMMGTLFCVVGSQIHSVSTHFEALVGAAILFGAFVPLAAFFAYIVGRSYRLPAPALRALAFSGVTRNSLVVLPIALALPPEFSLASSVVVTQTLVELLAMLVMIKAIPILIKSTST</sequence>
<feature type="transmembrane region" description="Helical" evidence="8">
    <location>
        <begin position="30"/>
        <end position="51"/>
    </location>
</feature>
<keyword evidence="6 8" id="KW-1133">Transmembrane helix</keyword>
<evidence type="ECO:0000256" key="6">
    <source>
        <dbReference type="ARBA" id="ARBA00022989"/>
    </source>
</evidence>
<feature type="transmembrane region" description="Helical" evidence="8">
    <location>
        <begin position="283"/>
        <end position="303"/>
    </location>
</feature>
<dbReference type="GO" id="GO:0005886">
    <property type="term" value="C:plasma membrane"/>
    <property type="evidence" value="ECO:0007669"/>
    <property type="project" value="UniProtKB-SubCell"/>
</dbReference>
<dbReference type="AlphaFoldDB" id="A0A6H0SR56"/>
<name>A0A6H0SR56_9MICC</name>
<dbReference type="Gene3D" id="1.20.1530.20">
    <property type="match status" value="1"/>
</dbReference>
<feature type="transmembrane region" description="Helical" evidence="8">
    <location>
        <begin position="222"/>
        <end position="245"/>
    </location>
</feature>
<reference evidence="9 10" key="1">
    <citation type="submission" date="2018-09" db="EMBL/GenBank/DDBJ databases">
        <title>Glutamicibacter mishrai S5-52T (LMG 29155T = KCTC 39846T).</title>
        <authorList>
            <person name="Das S.K."/>
        </authorList>
    </citation>
    <scope>NUCLEOTIDE SEQUENCE [LARGE SCALE GENOMIC DNA]</scope>
    <source>
        <strain evidence="9 10">S5-52</strain>
    </source>
</reference>
<dbReference type="InterPro" id="IPR002657">
    <property type="entry name" value="BilAc:Na_symport/Acr3"/>
</dbReference>
<proteinExistence type="inferred from homology"/>
<dbReference type="InterPro" id="IPR004706">
    <property type="entry name" value="Arsenical-R_Acr3"/>
</dbReference>
<comment type="subcellular location">
    <subcellularLocation>
        <location evidence="1">Cell membrane</location>
        <topology evidence="1">Multi-pass membrane protein</topology>
    </subcellularLocation>
</comment>
<dbReference type="RefSeq" id="WP_172512826.1">
    <property type="nucleotide sequence ID" value="NZ_CP032549.1"/>
</dbReference>
<feature type="transmembrane region" description="Helical" evidence="8">
    <location>
        <begin position="122"/>
        <end position="145"/>
    </location>
</feature>
<dbReference type="InterPro" id="IPR038770">
    <property type="entry name" value="Na+/solute_symporter_sf"/>
</dbReference>
<keyword evidence="4" id="KW-1003">Cell membrane</keyword>
<dbReference type="PANTHER" id="PTHR43057:SF1">
    <property type="entry name" value="ARSENICAL-RESISTANCE PROTEIN 3"/>
    <property type="match status" value="1"/>
</dbReference>
<dbReference type="GO" id="GO:0015104">
    <property type="term" value="F:antimonite transmembrane transporter activity"/>
    <property type="evidence" value="ECO:0007669"/>
    <property type="project" value="TreeGrafter"/>
</dbReference>
<keyword evidence="3" id="KW-0813">Transport</keyword>
<comment type="similarity">
    <text evidence="2">Belongs to the arsenical resistance-3 (ACR3) (TC 2.A.59) family.</text>
</comment>
<dbReference type="GO" id="GO:0015105">
    <property type="term" value="F:arsenite transmembrane transporter activity"/>
    <property type="evidence" value="ECO:0007669"/>
    <property type="project" value="TreeGrafter"/>
</dbReference>
<dbReference type="GO" id="GO:0015297">
    <property type="term" value="F:antiporter activity"/>
    <property type="evidence" value="ECO:0007669"/>
    <property type="project" value="InterPro"/>
</dbReference>
<evidence type="ECO:0000313" key="10">
    <source>
        <dbReference type="Proteomes" id="UP000502331"/>
    </source>
</evidence>
<evidence type="ECO:0000256" key="8">
    <source>
        <dbReference type="SAM" id="Phobius"/>
    </source>
</evidence>
<dbReference type="EMBL" id="CP032549">
    <property type="protein sequence ID" value="QIV88835.1"/>
    <property type="molecule type" value="Genomic_DNA"/>
</dbReference>
<evidence type="ECO:0000256" key="5">
    <source>
        <dbReference type="ARBA" id="ARBA00022692"/>
    </source>
</evidence>
<gene>
    <name evidence="9" type="ORF">D3791_16250</name>
</gene>
<evidence type="ECO:0000256" key="4">
    <source>
        <dbReference type="ARBA" id="ARBA00022475"/>
    </source>
</evidence>
<protein>
    <submittedName>
        <fullName evidence="9">Arsenic resistance protein</fullName>
    </submittedName>
</protein>
<keyword evidence="7 8" id="KW-0472">Membrane</keyword>
<feature type="transmembrane region" description="Helical" evidence="8">
    <location>
        <begin position="195"/>
        <end position="216"/>
    </location>
</feature>
<feature type="transmembrane region" description="Helical" evidence="8">
    <location>
        <begin position="88"/>
        <end position="110"/>
    </location>
</feature>
<keyword evidence="5 8" id="KW-0812">Transmembrane</keyword>
<dbReference type="Pfam" id="PF01758">
    <property type="entry name" value="SBF"/>
    <property type="match status" value="1"/>
</dbReference>
<organism evidence="9 10">
    <name type="scientific">Glutamicibacter mishrai</name>
    <dbReference type="NCBI Taxonomy" id="1775880"/>
    <lineage>
        <taxon>Bacteria</taxon>
        <taxon>Bacillati</taxon>
        <taxon>Actinomycetota</taxon>
        <taxon>Actinomycetes</taxon>
        <taxon>Micrococcales</taxon>
        <taxon>Micrococcaceae</taxon>
        <taxon>Glutamicibacter</taxon>
    </lineage>
</organism>
<feature type="transmembrane region" description="Helical" evidence="8">
    <location>
        <begin position="63"/>
        <end position="82"/>
    </location>
</feature>
<evidence type="ECO:0000256" key="1">
    <source>
        <dbReference type="ARBA" id="ARBA00004651"/>
    </source>
</evidence>
<feature type="transmembrane region" description="Helical" evidence="8">
    <location>
        <begin position="257"/>
        <end position="277"/>
    </location>
</feature>
<evidence type="ECO:0000313" key="9">
    <source>
        <dbReference type="EMBL" id="QIV88835.1"/>
    </source>
</evidence>
<evidence type="ECO:0000256" key="2">
    <source>
        <dbReference type="ARBA" id="ARBA00010110"/>
    </source>
</evidence>
<evidence type="ECO:0000256" key="7">
    <source>
        <dbReference type="ARBA" id="ARBA00023136"/>
    </source>
</evidence>
<feature type="transmembrane region" description="Helical" evidence="8">
    <location>
        <begin position="157"/>
        <end position="174"/>
    </location>
</feature>